<keyword evidence="6" id="KW-0444">Lipid biosynthesis</keyword>
<dbReference type="GO" id="GO:0012505">
    <property type="term" value="C:endomembrane system"/>
    <property type="evidence" value="ECO:0007669"/>
    <property type="project" value="UniProtKB-SubCell"/>
</dbReference>
<proteinExistence type="inferred from homology"/>
<dbReference type="GO" id="GO:0016020">
    <property type="term" value="C:membrane"/>
    <property type="evidence" value="ECO:0007669"/>
    <property type="project" value="InterPro"/>
</dbReference>
<evidence type="ECO:0000256" key="3">
    <source>
        <dbReference type="ARBA" id="ARBA00010441"/>
    </source>
</evidence>
<dbReference type="InterPro" id="IPR043130">
    <property type="entry name" value="CDP-OH_PTrfase_TM_dom"/>
</dbReference>
<evidence type="ECO:0000256" key="11">
    <source>
        <dbReference type="ARBA" id="ARBA00023136"/>
    </source>
</evidence>
<dbReference type="AlphaFoldDB" id="A0A263BVR1"/>
<evidence type="ECO:0000256" key="1">
    <source>
        <dbReference type="ARBA" id="ARBA00000287"/>
    </source>
</evidence>
<keyword evidence="18" id="KW-1185">Reference proteome</keyword>
<organism evidence="17 18">
    <name type="scientific">Lottiidibacillus patelloidae</name>
    <dbReference type="NCBI Taxonomy" id="2670334"/>
    <lineage>
        <taxon>Bacteria</taxon>
        <taxon>Bacillati</taxon>
        <taxon>Bacillota</taxon>
        <taxon>Bacilli</taxon>
        <taxon>Bacillales</taxon>
        <taxon>Bacillaceae</taxon>
        <taxon>Lottiidibacillus</taxon>
    </lineage>
</organism>
<comment type="caution">
    <text evidence="17">The sequence shown here is derived from an EMBL/GenBank/DDBJ whole genome shotgun (WGS) entry which is preliminary data.</text>
</comment>
<comment type="subcellular location">
    <subcellularLocation>
        <location evidence="2">Endomembrane system</location>
        <topology evidence="2">Multi-pass membrane protein</topology>
    </subcellularLocation>
</comment>
<evidence type="ECO:0000256" key="10">
    <source>
        <dbReference type="ARBA" id="ARBA00023098"/>
    </source>
</evidence>
<evidence type="ECO:0000256" key="6">
    <source>
        <dbReference type="ARBA" id="ARBA00022516"/>
    </source>
</evidence>
<evidence type="ECO:0000256" key="13">
    <source>
        <dbReference type="ARBA" id="ARBA00023264"/>
    </source>
</evidence>
<dbReference type="PROSITE" id="PS00379">
    <property type="entry name" value="CDP_ALCOHOL_P_TRANSF"/>
    <property type="match status" value="1"/>
</dbReference>
<evidence type="ECO:0000313" key="17">
    <source>
        <dbReference type="EMBL" id="OZM57785.1"/>
    </source>
</evidence>
<dbReference type="EC" id="2.7.8.8" evidence="4"/>
<dbReference type="InterPro" id="IPR000462">
    <property type="entry name" value="CDP-OH_P_trans"/>
</dbReference>
<dbReference type="InterPro" id="IPR004533">
    <property type="entry name" value="CDP-diaglyc--ser_O-PTrfase"/>
</dbReference>
<dbReference type="Gene3D" id="1.20.120.1760">
    <property type="match status" value="1"/>
</dbReference>
<gene>
    <name evidence="17" type="primary">pssA</name>
    <name evidence="17" type="ORF">CIB95_05310</name>
</gene>
<reference evidence="18" key="1">
    <citation type="submission" date="2017-08" db="EMBL/GenBank/DDBJ databases">
        <authorList>
            <person name="Huang Z."/>
        </authorList>
    </citation>
    <scope>NUCLEOTIDE SEQUENCE [LARGE SCALE GENOMIC DNA]</scope>
    <source>
        <strain evidence="18">SA5d-4</strain>
    </source>
</reference>
<accession>A0A263BVR1</accession>
<feature type="transmembrane region" description="Helical" evidence="16">
    <location>
        <begin position="158"/>
        <end position="174"/>
    </location>
</feature>
<dbReference type="Pfam" id="PF01066">
    <property type="entry name" value="CDP-OH_P_transf"/>
    <property type="match status" value="1"/>
</dbReference>
<evidence type="ECO:0000256" key="8">
    <source>
        <dbReference type="ARBA" id="ARBA00022692"/>
    </source>
</evidence>
<evidence type="ECO:0000256" key="16">
    <source>
        <dbReference type="SAM" id="Phobius"/>
    </source>
</evidence>
<dbReference type="PANTHER" id="PTHR14269:SF61">
    <property type="entry name" value="CDP-DIACYLGLYCEROL--SERINE O-PHOSPHATIDYLTRANSFERASE"/>
    <property type="match status" value="1"/>
</dbReference>
<dbReference type="InterPro" id="IPR048254">
    <property type="entry name" value="CDP_ALCOHOL_P_TRANSF_CS"/>
</dbReference>
<dbReference type="GO" id="GO:0008654">
    <property type="term" value="P:phospholipid biosynthetic process"/>
    <property type="evidence" value="ECO:0007669"/>
    <property type="project" value="UniProtKB-KW"/>
</dbReference>
<dbReference type="GO" id="GO:0003882">
    <property type="term" value="F:CDP-diacylglycerol-serine O-phosphatidyltransferase activity"/>
    <property type="evidence" value="ECO:0007669"/>
    <property type="project" value="UniProtKB-EC"/>
</dbReference>
<keyword evidence="13" id="KW-1208">Phospholipid metabolism</keyword>
<comment type="catalytic activity">
    <reaction evidence="1">
        <text>a CDP-1,2-diacyl-sn-glycerol + L-serine = a 1,2-diacyl-sn-glycero-3-phospho-L-serine + CMP + H(+)</text>
        <dbReference type="Rhea" id="RHEA:16913"/>
        <dbReference type="ChEBI" id="CHEBI:15378"/>
        <dbReference type="ChEBI" id="CHEBI:33384"/>
        <dbReference type="ChEBI" id="CHEBI:57262"/>
        <dbReference type="ChEBI" id="CHEBI:58332"/>
        <dbReference type="ChEBI" id="CHEBI:60377"/>
        <dbReference type="EC" id="2.7.8.8"/>
    </reaction>
</comment>
<keyword evidence="10" id="KW-0443">Lipid metabolism</keyword>
<protein>
    <recommendedName>
        <fullName evidence="5">CDP-diacylglycerol--serine O-phosphatidyltransferase</fullName>
        <ecNumber evidence="4">2.7.8.8</ecNumber>
    </recommendedName>
    <alternativeName>
        <fullName evidence="14">Phosphatidylserine synthase</fullName>
    </alternativeName>
</protein>
<evidence type="ECO:0000256" key="15">
    <source>
        <dbReference type="RuleBase" id="RU003750"/>
    </source>
</evidence>
<dbReference type="InterPro" id="IPR050324">
    <property type="entry name" value="CDP-alcohol_PTase-I"/>
</dbReference>
<feature type="transmembrane region" description="Helical" evidence="16">
    <location>
        <begin position="130"/>
        <end position="152"/>
    </location>
</feature>
<dbReference type="EMBL" id="NPIA01000002">
    <property type="protein sequence ID" value="OZM57785.1"/>
    <property type="molecule type" value="Genomic_DNA"/>
</dbReference>
<evidence type="ECO:0000256" key="14">
    <source>
        <dbReference type="ARBA" id="ARBA00032361"/>
    </source>
</evidence>
<dbReference type="NCBIfam" id="TIGR00473">
    <property type="entry name" value="pssA"/>
    <property type="match status" value="1"/>
</dbReference>
<reference evidence="17 18" key="2">
    <citation type="submission" date="2017-09" db="EMBL/GenBank/DDBJ databases">
        <title>Bacillus patelloidae sp. nov., isolated from the intestinal tract of a marine limpet.</title>
        <authorList>
            <person name="Liu R."/>
            <person name="Dong C."/>
            <person name="Shao Z."/>
        </authorList>
    </citation>
    <scope>NUCLEOTIDE SEQUENCE [LARGE SCALE GENOMIC DNA]</scope>
    <source>
        <strain evidence="17 18">SA5d-4</strain>
    </source>
</reference>
<sequence length="179" mass="19439">MFITERIDNTIKKIKGQAANALTVLNLSFGSAAIIFLLNDNLVTSFILILLAALCDRFDGLVARKLNIVTDFGKQLDSLCDLVSFGIAPAFLLYAAVLHQFGVPGVIFTIIFVVTGALRLARFNLSESSAVFTGLPITAAGSLLAISSLLVTKWPPQVFMYLILILALLMISNFKMKKI</sequence>
<evidence type="ECO:0000256" key="7">
    <source>
        <dbReference type="ARBA" id="ARBA00022679"/>
    </source>
</evidence>
<dbReference type="PANTHER" id="PTHR14269">
    <property type="entry name" value="CDP-DIACYLGLYCEROL--GLYCEROL-3-PHOSPHATE 3-PHOSPHATIDYLTRANSFERASE-RELATED"/>
    <property type="match status" value="1"/>
</dbReference>
<evidence type="ECO:0000256" key="4">
    <source>
        <dbReference type="ARBA" id="ARBA00013174"/>
    </source>
</evidence>
<evidence type="ECO:0000313" key="18">
    <source>
        <dbReference type="Proteomes" id="UP000217083"/>
    </source>
</evidence>
<name>A0A263BVR1_9BACI</name>
<keyword evidence="12" id="KW-0594">Phospholipid biosynthesis</keyword>
<keyword evidence="9 16" id="KW-1133">Transmembrane helix</keyword>
<comment type="similarity">
    <text evidence="3 15">Belongs to the CDP-alcohol phosphatidyltransferase class-I family.</text>
</comment>
<evidence type="ECO:0000256" key="5">
    <source>
        <dbReference type="ARBA" id="ARBA00017171"/>
    </source>
</evidence>
<evidence type="ECO:0000256" key="12">
    <source>
        <dbReference type="ARBA" id="ARBA00023209"/>
    </source>
</evidence>
<dbReference type="RefSeq" id="WP_094922898.1">
    <property type="nucleotide sequence ID" value="NZ_NPIA01000002.1"/>
</dbReference>
<feature type="transmembrane region" description="Helical" evidence="16">
    <location>
        <begin position="101"/>
        <end position="118"/>
    </location>
</feature>
<keyword evidence="7 15" id="KW-0808">Transferase</keyword>
<evidence type="ECO:0000256" key="2">
    <source>
        <dbReference type="ARBA" id="ARBA00004127"/>
    </source>
</evidence>
<evidence type="ECO:0000256" key="9">
    <source>
        <dbReference type="ARBA" id="ARBA00022989"/>
    </source>
</evidence>
<dbReference type="Proteomes" id="UP000217083">
    <property type="component" value="Unassembled WGS sequence"/>
</dbReference>
<keyword evidence="11 16" id="KW-0472">Membrane</keyword>
<keyword evidence="8 16" id="KW-0812">Transmembrane</keyword>